<dbReference type="EMBL" id="ML122282">
    <property type="protein sequence ID" value="RPD57193.1"/>
    <property type="molecule type" value="Genomic_DNA"/>
</dbReference>
<dbReference type="Proteomes" id="UP000313359">
    <property type="component" value="Unassembled WGS sequence"/>
</dbReference>
<proteinExistence type="predicted"/>
<keyword evidence="2" id="KW-1185">Reference proteome</keyword>
<gene>
    <name evidence="1" type="ORF">L227DRAFT_578104</name>
</gene>
<dbReference type="AlphaFoldDB" id="A0A5C2S152"/>
<name>A0A5C2S152_9APHY</name>
<evidence type="ECO:0000313" key="1">
    <source>
        <dbReference type="EMBL" id="RPD57193.1"/>
    </source>
</evidence>
<sequence length="88" mass="9697">MQETLASAIQGISLRTLRLIVMQTMPEGLHIAAFSMELIREMPTLQEVMFRSSAPRYPIYPASQMVTTFGRDGLGSSSIVPAQTKGRP</sequence>
<protein>
    <submittedName>
        <fullName evidence="1">Uncharacterized protein</fullName>
    </submittedName>
</protein>
<reference evidence="1" key="1">
    <citation type="journal article" date="2018" name="Genome Biol. Evol.">
        <title>Genomics and development of Lentinus tigrinus, a white-rot wood-decaying mushroom with dimorphic fruiting bodies.</title>
        <authorList>
            <person name="Wu B."/>
            <person name="Xu Z."/>
            <person name="Knudson A."/>
            <person name="Carlson A."/>
            <person name="Chen N."/>
            <person name="Kovaka S."/>
            <person name="LaButti K."/>
            <person name="Lipzen A."/>
            <person name="Pennachio C."/>
            <person name="Riley R."/>
            <person name="Schakwitz W."/>
            <person name="Umezawa K."/>
            <person name="Ohm R.A."/>
            <person name="Grigoriev I.V."/>
            <person name="Nagy L.G."/>
            <person name="Gibbons J."/>
            <person name="Hibbett D."/>
        </authorList>
    </citation>
    <scope>NUCLEOTIDE SEQUENCE [LARGE SCALE GENOMIC DNA]</scope>
    <source>
        <strain evidence="1">ALCF2SS1-6</strain>
    </source>
</reference>
<accession>A0A5C2S152</accession>
<organism evidence="1 2">
    <name type="scientific">Lentinus tigrinus ALCF2SS1-6</name>
    <dbReference type="NCBI Taxonomy" id="1328759"/>
    <lineage>
        <taxon>Eukaryota</taxon>
        <taxon>Fungi</taxon>
        <taxon>Dikarya</taxon>
        <taxon>Basidiomycota</taxon>
        <taxon>Agaricomycotina</taxon>
        <taxon>Agaricomycetes</taxon>
        <taxon>Polyporales</taxon>
        <taxon>Polyporaceae</taxon>
        <taxon>Lentinus</taxon>
    </lineage>
</organism>
<evidence type="ECO:0000313" key="2">
    <source>
        <dbReference type="Proteomes" id="UP000313359"/>
    </source>
</evidence>